<dbReference type="KEGG" id="afy:BW247_12720"/>
<proteinExistence type="predicted"/>
<reference evidence="1 2" key="1">
    <citation type="submission" date="2017-01" db="EMBL/GenBank/DDBJ databases">
        <title>Draft sequence of Acidihalobacter ferrooxidans strain DSM 14175 (strain V8).</title>
        <authorList>
            <person name="Khaleque H.N."/>
            <person name="Ramsay J.P."/>
            <person name="Murphy R.J.T."/>
            <person name="Kaksonen A.H."/>
            <person name="Boxall N.J."/>
            <person name="Watkin E.L.J."/>
        </authorList>
    </citation>
    <scope>NUCLEOTIDE SEQUENCE [LARGE SCALE GENOMIC DNA]</scope>
    <source>
        <strain evidence="1 2">V8</strain>
    </source>
</reference>
<evidence type="ECO:0008006" key="3">
    <source>
        <dbReference type="Google" id="ProtNLM"/>
    </source>
</evidence>
<dbReference type="EMBL" id="CP019434">
    <property type="protein sequence ID" value="APZ44704.1"/>
    <property type="molecule type" value="Genomic_DNA"/>
</dbReference>
<dbReference type="Proteomes" id="UP000243807">
    <property type="component" value="Chromosome"/>
</dbReference>
<protein>
    <recommendedName>
        <fullName evidence="3">DUF3987 domain-containing protein</fullName>
    </recommendedName>
</protein>
<dbReference type="InterPro" id="IPR025048">
    <property type="entry name" value="DUF3987"/>
</dbReference>
<dbReference type="Pfam" id="PF13148">
    <property type="entry name" value="DUF3987"/>
    <property type="match status" value="1"/>
</dbReference>
<dbReference type="AlphaFoldDB" id="A0A1P8ULS2"/>
<gene>
    <name evidence="1" type="ORF">BW247_12720</name>
</gene>
<keyword evidence="2" id="KW-1185">Reference proteome</keyword>
<accession>A0A1P8ULS2</accession>
<evidence type="ECO:0000313" key="1">
    <source>
        <dbReference type="EMBL" id="APZ44704.1"/>
    </source>
</evidence>
<sequence length="482" mass="53031">MPPVEKFDLALLPESLREACGDAAHRMQCPPDFVAVGYMVAASSAVGRIVGIKPKRRDDWLVAPNLWGCVVGRPSALKTPALSEALRPLKALEAKAREQFAKERRQFETALQLHELKMSSDRKKAAAAIAKGNTAEAENILLGSGTEPEAPTCRRFIVNDTTVEKLGELLAENPRGLLMFRDELAGWFSSLDREYATTDRAFYLEAFNGSGSFVYDRIGRGTVHIEAATVSLLGGTQPGRLSAYLRGAIKGGAGDDGLAQRLQLLVWPDPVKWEHIDEWPNADAKREVVRVFEHLVDLNPEEAGATKVEYDAIPTLRFDDGGQEAFDGWYNAHMKRLRDEDLPPYLESHLAKYASLMPSLALIDHLSSFRTGPVTEESAIRAAAWCEYLESHAVRAYSPMVTGAVTAAERLLKKIKAGELGSAFTARDVYRKCWSMLTDIEDVREAIDLLVDYGWLVAQSIPTRGRSATIFEVSPAASKGGE</sequence>
<organism evidence="1 2">
    <name type="scientific">Acidihalobacter ferrooxydans</name>
    <dbReference type="NCBI Taxonomy" id="1765967"/>
    <lineage>
        <taxon>Bacteria</taxon>
        <taxon>Pseudomonadati</taxon>
        <taxon>Pseudomonadota</taxon>
        <taxon>Gammaproteobacteria</taxon>
        <taxon>Chromatiales</taxon>
        <taxon>Ectothiorhodospiraceae</taxon>
        <taxon>Acidihalobacter</taxon>
    </lineage>
</organism>
<dbReference type="STRING" id="1765967.BW247_12720"/>
<evidence type="ECO:0000313" key="2">
    <source>
        <dbReference type="Proteomes" id="UP000243807"/>
    </source>
</evidence>
<name>A0A1P8ULS2_9GAMM</name>